<name>A0A0N1EC98_9HELI</name>
<dbReference type="AlphaFoldDB" id="A0A0N1EC98"/>
<evidence type="ECO:0000313" key="2">
    <source>
        <dbReference type="Proteomes" id="UP000037997"/>
    </source>
</evidence>
<proteinExistence type="predicted"/>
<comment type="caution">
    <text evidence="1">The sequence shown here is derived from an EMBL/GenBank/DDBJ whole genome shotgun (WGS) entry which is preliminary data.</text>
</comment>
<dbReference type="EMBL" id="JNOC01000023">
    <property type="protein sequence ID" value="KPH56013.1"/>
    <property type="molecule type" value="Genomic_DNA"/>
</dbReference>
<gene>
    <name evidence="1" type="ORF">HPU229334_04900</name>
</gene>
<sequence length="75" mass="8646">MKNKKVYLCSFADTRLGISACRFKQQAETMNVFDEIFIFTEASLPLKFREEFNDKFYSNYQQVKVDGGGGGINPY</sequence>
<evidence type="ECO:0000313" key="1">
    <source>
        <dbReference type="EMBL" id="KPH56013.1"/>
    </source>
</evidence>
<reference evidence="1 2" key="1">
    <citation type="submission" date="2014-06" db="EMBL/GenBank/DDBJ databases">
        <title>Helicobacter pullorum isolates in fresh chicken meat - phenotypic and genotypic features.</title>
        <authorList>
            <person name="Borges V."/>
            <person name="Santos A."/>
            <person name="Correia C.B."/>
            <person name="Saraiva M."/>
            <person name="Menard A."/>
            <person name="Vieira L."/>
            <person name="Sampaio D.A."/>
            <person name="Gomes J.P."/>
            <person name="Oleastro M."/>
        </authorList>
    </citation>
    <scope>NUCLEOTIDE SEQUENCE [LARGE SCALE GENOMIC DNA]</scope>
    <source>
        <strain evidence="1 2">229334/12</strain>
    </source>
</reference>
<dbReference type="Proteomes" id="UP000037997">
    <property type="component" value="Unassembled WGS sequence"/>
</dbReference>
<accession>A0A0N1EC98</accession>
<dbReference type="PATRIC" id="fig|35818.11.peg.973"/>
<dbReference type="RefSeq" id="WP_054197831.1">
    <property type="nucleotide sequence ID" value="NZ_JNOC01000023.1"/>
</dbReference>
<organism evidence="1 2">
    <name type="scientific">Helicobacter pullorum</name>
    <dbReference type="NCBI Taxonomy" id="35818"/>
    <lineage>
        <taxon>Bacteria</taxon>
        <taxon>Pseudomonadati</taxon>
        <taxon>Campylobacterota</taxon>
        <taxon>Epsilonproteobacteria</taxon>
        <taxon>Campylobacterales</taxon>
        <taxon>Helicobacteraceae</taxon>
        <taxon>Helicobacter</taxon>
    </lineage>
</organism>
<protein>
    <submittedName>
        <fullName evidence="1">Uncharacterized protein</fullName>
    </submittedName>
</protein>